<evidence type="ECO:0000256" key="2">
    <source>
        <dbReference type="SAM" id="MobiDB-lite"/>
    </source>
</evidence>
<name>A0AAD8PP99_9PEZI</name>
<evidence type="ECO:0000256" key="1">
    <source>
        <dbReference type="SAM" id="Coils"/>
    </source>
</evidence>
<protein>
    <submittedName>
        <fullName evidence="3">Uncharacterized protein</fullName>
    </submittedName>
</protein>
<organism evidence="3 4">
    <name type="scientific">Colletotrichum navitas</name>
    <dbReference type="NCBI Taxonomy" id="681940"/>
    <lineage>
        <taxon>Eukaryota</taxon>
        <taxon>Fungi</taxon>
        <taxon>Dikarya</taxon>
        <taxon>Ascomycota</taxon>
        <taxon>Pezizomycotina</taxon>
        <taxon>Sordariomycetes</taxon>
        <taxon>Hypocreomycetidae</taxon>
        <taxon>Glomerellales</taxon>
        <taxon>Glomerellaceae</taxon>
        <taxon>Colletotrichum</taxon>
        <taxon>Colletotrichum graminicola species complex</taxon>
    </lineage>
</organism>
<keyword evidence="1" id="KW-0175">Coiled coil</keyword>
<dbReference type="EMBL" id="JAHLJV010000094">
    <property type="protein sequence ID" value="KAK1573305.1"/>
    <property type="molecule type" value="Genomic_DNA"/>
</dbReference>
<feature type="compositionally biased region" description="Polar residues" evidence="2">
    <location>
        <begin position="45"/>
        <end position="55"/>
    </location>
</feature>
<evidence type="ECO:0000313" key="4">
    <source>
        <dbReference type="Proteomes" id="UP001230504"/>
    </source>
</evidence>
<gene>
    <name evidence="3" type="ORF">LY79DRAFT_673699</name>
</gene>
<comment type="caution">
    <text evidence="3">The sequence shown here is derived from an EMBL/GenBank/DDBJ whole genome shotgun (WGS) entry which is preliminary data.</text>
</comment>
<dbReference type="AlphaFoldDB" id="A0AAD8PP99"/>
<evidence type="ECO:0000313" key="3">
    <source>
        <dbReference type="EMBL" id="KAK1573305.1"/>
    </source>
</evidence>
<sequence>MGFAKIEVSVPEQHGIQSKGGPRQPLPKGLVATRFHNYPAPYHPHQSQHTASATNSSKLAEGDLIDLEADVSPPPKETFNSFPAFRASGGGHGIDSRHELALQKEIEKLRRQLESATARAEIAEDKAERAEQRIGEIKADMRSTVDELETDEDSSAPKLKQLRTENSTLKEQLRDAQSHIFSLQPYRKEITPEEVGREYDDLVEGITDWVSKFMDTILDDYNQGVEDVLTNARRKPTDALRLKRTIHMYPDLVRGSTFPETDEDIVVAIIMRFLNDNIFQKALYGSIADYVEVLSFVETALQYQVEPKRDLFAIRTWTAEAYNAILSSRDFKSCRDKKARELTEELATIFRILCRREKTEWFSNSFGNHCIKPAMQLYEKMQVSTNHFYFDINPYIICGPDGEIETSPDFFENLADLDCKNVLQNRKAVNFAKMDPPPSKMELYHHLFNVCTLAPALYMRQIGRNDSIKEPQTVRRQQMLVAWGPQEKRIKFHESGDRTLLYHLYCARSDRERQEAGGWATFRWGG</sequence>
<accession>A0AAD8PP99</accession>
<proteinExistence type="predicted"/>
<feature type="region of interest" description="Disordered" evidence="2">
    <location>
        <begin position="36"/>
        <end position="55"/>
    </location>
</feature>
<dbReference type="Proteomes" id="UP001230504">
    <property type="component" value="Unassembled WGS sequence"/>
</dbReference>
<keyword evidence="4" id="KW-1185">Reference proteome</keyword>
<dbReference type="GeneID" id="85448449"/>
<feature type="region of interest" description="Disordered" evidence="2">
    <location>
        <begin position="1"/>
        <end position="30"/>
    </location>
</feature>
<feature type="coiled-coil region" evidence="1">
    <location>
        <begin position="99"/>
        <end position="179"/>
    </location>
</feature>
<reference evidence="3" key="1">
    <citation type="submission" date="2021-06" db="EMBL/GenBank/DDBJ databases">
        <title>Comparative genomics, transcriptomics and evolutionary studies reveal genomic signatures of adaptation to plant cell wall in hemibiotrophic fungi.</title>
        <authorList>
            <consortium name="DOE Joint Genome Institute"/>
            <person name="Baroncelli R."/>
            <person name="Diaz J.F."/>
            <person name="Benocci T."/>
            <person name="Peng M."/>
            <person name="Battaglia E."/>
            <person name="Haridas S."/>
            <person name="Andreopoulos W."/>
            <person name="Labutti K."/>
            <person name="Pangilinan J."/>
            <person name="Floch G.L."/>
            <person name="Makela M.R."/>
            <person name="Henrissat B."/>
            <person name="Grigoriev I.V."/>
            <person name="Crouch J.A."/>
            <person name="De Vries R.P."/>
            <person name="Sukno S.A."/>
            <person name="Thon M.R."/>
        </authorList>
    </citation>
    <scope>NUCLEOTIDE SEQUENCE</scope>
    <source>
        <strain evidence="3">CBS 125086</strain>
    </source>
</reference>
<dbReference type="RefSeq" id="XP_060408946.1">
    <property type="nucleotide sequence ID" value="XM_060564209.1"/>
</dbReference>